<protein>
    <submittedName>
        <fullName evidence="1">Uncharacterized protein</fullName>
    </submittedName>
</protein>
<sequence length="99" mass="11760">MCIVFVEYKIGAEHREAYVSWMRGMQAAHPQMEWYEGTEQPGLFVEIWHGLRGEPYRAMQAARRGEEVRQPEWQGWDAMVPWVPGGKDKIHIWQFEKVK</sequence>
<organism evidence="1 2">
    <name type="scientific">Paenibacillus solanacearum</name>
    <dbReference type="NCBI Taxonomy" id="2048548"/>
    <lineage>
        <taxon>Bacteria</taxon>
        <taxon>Bacillati</taxon>
        <taxon>Bacillota</taxon>
        <taxon>Bacilli</taxon>
        <taxon>Bacillales</taxon>
        <taxon>Paenibacillaceae</taxon>
        <taxon>Paenibacillus</taxon>
    </lineage>
</organism>
<keyword evidence="2" id="KW-1185">Reference proteome</keyword>
<comment type="caution">
    <text evidence="1">The sequence shown here is derived from an EMBL/GenBank/DDBJ whole genome shotgun (WGS) entry which is preliminary data.</text>
</comment>
<gene>
    <name evidence="1" type="ORF">PAESOLCIP111_04001</name>
</gene>
<dbReference type="EMBL" id="CAJVAS010000019">
    <property type="protein sequence ID" value="CAG7639016.1"/>
    <property type="molecule type" value="Genomic_DNA"/>
</dbReference>
<reference evidence="1" key="1">
    <citation type="submission" date="2021-06" db="EMBL/GenBank/DDBJ databases">
        <authorList>
            <person name="Criscuolo A."/>
        </authorList>
    </citation>
    <scope>NUCLEOTIDE SEQUENCE</scope>
    <source>
        <strain evidence="1">CIP111600</strain>
    </source>
</reference>
<evidence type="ECO:0000313" key="1">
    <source>
        <dbReference type="EMBL" id="CAG7639016.1"/>
    </source>
</evidence>
<accession>A0A916K3I8</accession>
<dbReference type="Proteomes" id="UP000693672">
    <property type="component" value="Unassembled WGS sequence"/>
</dbReference>
<dbReference type="AlphaFoldDB" id="A0A916K3I8"/>
<name>A0A916K3I8_9BACL</name>
<evidence type="ECO:0000313" key="2">
    <source>
        <dbReference type="Proteomes" id="UP000693672"/>
    </source>
</evidence>
<proteinExistence type="predicted"/>